<accession>X1L2H1</accession>
<dbReference type="AlphaFoldDB" id="X1L2H1"/>
<protein>
    <submittedName>
        <fullName evidence="1">Uncharacterized protein</fullName>
    </submittedName>
</protein>
<organism evidence="1">
    <name type="scientific">marine sediment metagenome</name>
    <dbReference type="NCBI Taxonomy" id="412755"/>
    <lineage>
        <taxon>unclassified sequences</taxon>
        <taxon>metagenomes</taxon>
        <taxon>ecological metagenomes</taxon>
    </lineage>
</organism>
<reference evidence="1" key="1">
    <citation type="journal article" date="2014" name="Front. Microbiol.">
        <title>High frequency of phylogenetically diverse reductive dehalogenase-homologous genes in deep subseafloor sedimentary metagenomes.</title>
        <authorList>
            <person name="Kawai M."/>
            <person name="Futagami T."/>
            <person name="Toyoda A."/>
            <person name="Takaki Y."/>
            <person name="Nishi S."/>
            <person name="Hori S."/>
            <person name="Arai W."/>
            <person name="Tsubouchi T."/>
            <person name="Morono Y."/>
            <person name="Uchiyama I."/>
            <person name="Ito T."/>
            <person name="Fujiyama A."/>
            <person name="Inagaki F."/>
            <person name="Takami H."/>
        </authorList>
    </citation>
    <scope>NUCLEOTIDE SEQUENCE</scope>
    <source>
        <strain evidence="1">Expedition CK06-06</strain>
    </source>
</reference>
<dbReference type="EMBL" id="BARU01048908">
    <property type="protein sequence ID" value="GAI00081.1"/>
    <property type="molecule type" value="Genomic_DNA"/>
</dbReference>
<comment type="caution">
    <text evidence="1">The sequence shown here is derived from an EMBL/GenBank/DDBJ whole genome shotgun (WGS) entry which is preliminary data.</text>
</comment>
<feature type="non-terminal residue" evidence="1">
    <location>
        <position position="44"/>
    </location>
</feature>
<gene>
    <name evidence="1" type="ORF">S03H2_72387</name>
</gene>
<sequence>MFLILFLILTPLTAKEEPLDIDVEFPNFYEVNISGEKGKMAWKR</sequence>
<name>X1L2H1_9ZZZZ</name>
<evidence type="ECO:0000313" key="1">
    <source>
        <dbReference type="EMBL" id="GAI00081.1"/>
    </source>
</evidence>
<proteinExistence type="predicted"/>